<evidence type="ECO:0000256" key="4">
    <source>
        <dbReference type="ARBA" id="ARBA00022989"/>
    </source>
</evidence>
<dbReference type="PANTHER" id="PTHR47974">
    <property type="entry name" value="OS07G0415500 PROTEIN"/>
    <property type="match status" value="1"/>
</dbReference>
<evidence type="ECO:0000256" key="2">
    <source>
        <dbReference type="ARBA" id="ARBA00022692"/>
    </source>
</evidence>
<dbReference type="AlphaFoldDB" id="A0AAV1CYH7"/>
<evidence type="ECO:0000259" key="6">
    <source>
        <dbReference type="PROSITE" id="PS50948"/>
    </source>
</evidence>
<protein>
    <submittedName>
        <fullName evidence="7">OLC1v1036638C1</fullName>
    </submittedName>
</protein>
<evidence type="ECO:0000313" key="7">
    <source>
        <dbReference type="EMBL" id="CAI9099774.1"/>
    </source>
</evidence>
<keyword evidence="5" id="KW-0472">Membrane</keyword>
<dbReference type="Proteomes" id="UP001161247">
    <property type="component" value="Chromosome 3"/>
</dbReference>
<dbReference type="Gene3D" id="3.50.4.10">
    <property type="entry name" value="Hepatocyte Growth Factor"/>
    <property type="match status" value="1"/>
</dbReference>
<evidence type="ECO:0000256" key="3">
    <source>
        <dbReference type="ARBA" id="ARBA00022729"/>
    </source>
</evidence>
<dbReference type="GO" id="GO:0016020">
    <property type="term" value="C:membrane"/>
    <property type="evidence" value="ECO:0007669"/>
    <property type="project" value="UniProtKB-SubCell"/>
</dbReference>
<keyword evidence="3" id="KW-0732">Signal</keyword>
<keyword evidence="2" id="KW-0812">Transmembrane</keyword>
<dbReference type="EMBL" id="OX459120">
    <property type="protein sequence ID" value="CAI9099774.1"/>
    <property type="molecule type" value="Genomic_DNA"/>
</dbReference>
<keyword evidence="4" id="KW-1133">Transmembrane helix</keyword>
<evidence type="ECO:0000256" key="1">
    <source>
        <dbReference type="ARBA" id="ARBA00004167"/>
    </source>
</evidence>
<dbReference type="PANTHER" id="PTHR47974:SF4">
    <property type="entry name" value="RECEPTOR-LIKE SERINE_THREONINE-PROTEIN KINASE"/>
    <property type="match status" value="1"/>
</dbReference>
<feature type="domain" description="Apple" evidence="6">
    <location>
        <begin position="42"/>
        <end position="120"/>
    </location>
</feature>
<evidence type="ECO:0000313" key="8">
    <source>
        <dbReference type="Proteomes" id="UP001161247"/>
    </source>
</evidence>
<proteinExistence type="predicted"/>
<gene>
    <name evidence="7" type="ORF">OLC1_LOCUS9727</name>
</gene>
<reference evidence="7" key="1">
    <citation type="submission" date="2023-03" db="EMBL/GenBank/DDBJ databases">
        <authorList>
            <person name="Julca I."/>
        </authorList>
    </citation>
    <scope>NUCLEOTIDE SEQUENCE</scope>
</reference>
<sequence length="156" mass="17870">MNFGVIDTGFGIRRRMALDYDGNLRIHSFNNSNGLCDWNKGCKPTFNLSHLIYQPVKFVKISEVDYNGFDTIFNKSISLEACKELCRKDPNCLAINYKSMETGYCYTKSAMYNGYYHPQAAEAMFLKVPQNLSIQEPLQLDGFHAICDTDPREILK</sequence>
<keyword evidence="8" id="KW-1185">Reference proteome</keyword>
<name>A0AAV1CYH7_OLDCO</name>
<organism evidence="7 8">
    <name type="scientific">Oldenlandia corymbosa var. corymbosa</name>
    <dbReference type="NCBI Taxonomy" id="529605"/>
    <lineage>
        <taxon>Eukaryota</taxon>
        <taxon>Viridiplantae</taxon>
        <taxon>Streptophyta</taxon>
        <taxon>Embryophyta</taxon>
        <taxon>Tracheophyta</taxon>
        <taxon>Spermatophyta</taxon>
        <taxon>Magnoliopsida</taxon>
        <taxon>eudicotyledons</taxon>
        <taxon>Gunneridae</taxon>
        <taxon>Pentapetalae</taxon>
        <taxon>asterids</taxon>
        <taxon>lamiids</taxon>
        <taxon>Gentianales</taxon>
        <taxon>Rubiaceae</taxon>
        <taxon>Rubioideae</taxon>
        <taxon>Spermacoceae</taxon>
        <taxon>Hedyotis-Oldenlandia complex</taxon>
        <taxon>Oldenlandia</taxon>
    </lineage>
</organism>
<accession>A0AAV1CYH7</accession>
<evidence type="ECO:0000256" key="5">
    <source>
        <dbReference type="ARBA" id="ARBA00023136"/>
    </source>
</evidence>
<comment type="subcellular location">
    <subcellularLocation>
        <location evidence="1">Membrane</location>
        <topology evidence="1">Single-pass membrane protein</topology>
    </subcellularLocation>
</comment>
<dbReference type="PROSITE" id="PS50948">
    <property type="entry name" value="PAN"/>
    <property type="match status" value="1"/>
</dbReference>
<dbReference type="Pfam" id="PF00024">
    <property type="entry name" value="PAN_1"/>
    <property type="match status" value="1"/>
</dbReference>
<dbReference type="InterPro" id="IPR003609">
    <property type="entry name" value="Pan_app"/>
</dbReference>